<evidence type="ECO:0000313" key="1">
    <source>
        <dbReference type="EMBL" id="KAG9348274.1"/>
    </source>
</evidence>
<organism evidence="1 2">
    <name type="scientific">Albula glossodonta</name>
    <name type="common">roundjaw bonefish</name>
    <dbReference type="NCBI Taxonomy" id="121402"/>
    <lineage>
        <taxon>Eukaryota</taxon>
        <taxon>Metazoa</taxon>
        <taxon>Chordata</taxon>
        <taxon>Craniata</taxon>
        <taxon>Vertebrata</taxon>
        <taxon>Euteleostomi</taxon>
        <taxon>Actinopterygii</taxon>
        <taxon>Neopterygii</taxon>
        <taxon>Teleostei</taxon>
        <taxon>Albuliformes</taxon>
        <taxon>Albulidae</taxon>
        <taxon>Albula</taxon>
    </lineage>
</organism>
<reference evidence="1" key="1">
    <citation type="thesis" date="2021" institute="BYU ScholarsArchive" country="Provo, UT, USA">
        <title>Applications of and Algorithms for Genome Assembly and Genomic Analyses with an Emphasis on Marine Teleosts.</title>
        <authorList>
            <person name="Pickett B.D."/>
        </authorList>
    </citation>
    <scope>NUCLEOTIDE SEQUENCE</scope>
    <source>
        <strain evidence="1">HI-2016</strain>
    </source>
</reference>
<gene>
    <name evidence="1" type="ORF">JZ751_002009</name>
</gene>
<accession>A0A8T2P6V0</accession>
<evidence type="ECO:0000313" key="2">
    <source>
        <dbReference type="Proteomes" id="UP000824540"/>
    </source>
</evidence>
<name>A0A8T2P6V0_9TELE</name>
<proteinExistence type="predicted"/>
<comment type="caution">
    <text evidence="1">The sequence shown here is derived from an EMBL/GenBank/DDBJ whole genome shotgun (WGS) entry which is preliminary data.</text>
</comment>
<protein>
    <submittedName>
        <fullName evidence="1">Uncharacterized protein</fullName>
    </submittedName>
</protein>
<dbReference type="AlphaFoldDB" id="A0A8T2P6V0"/>
<dbReference type="Proteomes" id="UP000824540">
    <property type="component" value="Unassembled WGS sequence"/>
</dbReference>
<dbReference type="OrthoDB" id="8933103at2759"/>
<keyword evidence="2" id="KW-1185">Reference proteome</keyword>
<sequence length="130" mass="14353">MSYYMDPVPVYPVPHPSDRLDLMRQSGSLDITQQASLIGTCQSQHHFLPRPLYPHEVTLQEVPNGPELCPPGKGAFIWNIPPSASPLFDSELPSLKNDLYRGWGHTPWVGGGRVAGEATSFLLSTLMLDL</sequence>
<dbReference type="EMBL" id="JAFBMS010000011">
    <property type="protein sequence ID" value="KAG9348274.1"/>
    <property type="molecule type" value="Genomic_DNA"/>
</dbReference>